<evidence type="ECO:0000313" key="1">
    <source>
        <dbReference type="EMBL" id="MBC2594383.1"/>
    </source>
</evidence>
<sequence length="182" mass="20396">MSEVSAPTASRVSLEALAWPQGEEVARVAFTEERQFPFRRFPKRFSGTLDRSPQGELVLCYTEPGRERLLILADGIYFEGSDGQRRELPAEAGYVRVLRDLIGGDQTALRRDWRAELASGGFTLYPATPEMDRTLKRVEVGVEDGRVSTVQVFLSDGVVRRYKFGPLQWVPLAQFGQPAKSS</sequence>
<dbReference type="RefSeq" id="WP_185675367.1">
    <property type="nucleotide sequence ID" value="NZ_JACHVB010000021.1"/>
</dbReference>
<keyword evidence="2" id="KW-1185">Reference proteome</keyword>
<accession>A0A842HD18</accession>
<gene>
    <name evidence="1" type="ORF">H5P28_08950</name>
</gene>
<dbReference type="Proteomes" id="UP000546464">
    <property type="component" value="Unassembled WGS sequence"/>
</dbReference>
<dbReference type="AlphaFoldDB" id="A0A842HD18"/>
<organism evidence="1 2">
    <name type="scientific">Ruficoccus amylovorans</name>
    <dbReference type="NCBI Taxonomy" id="1804625"/>
    <lineage>
        <taxon>Bacteria</taxon>
        <taxon>Pseudomonadati</taxon>
        <taxon>Verrucomicrobiota</taxon>
        <taxon>Opitutia</taxon>
        <taxon>Puniceicoccales</taxon>
        <taxon>Cerasicoccaceae</taxon>
        <taxon>Ruficoccus</taxon>
    </lineage>
</organism>
<name>A0A842HD18_9BACT</name>
<evidence type="ECO:0000313" key="2">
    <source>
        <dbReference type="Proteomes" id="UP000546464"/>
    </source>
</evidence>
<proteinExistence type="predicted"/>
<dbReference type="EMBL" id="JACHVB010000021">
    <property type="protein sequence ID" value="MBC2594383.1"/>
    <property type="molecule type" value="Genomic_DNA"/>
</dbReference>
<comment type="caution">
    <text evidence="1">The sequence shown here is derived from an EMBL/GenBank/DDBJ whole genome shotgun (WGS) entry which is preliminary data.</text>
</comment>
<reference evidence="1 2" key="1">
    <citation type="submission" date="2020-07" db="EMBL/GenBank/DDBJ databases">
        <authorList>
            <person name="Feng X."/>
        </authorList>
    </citation>
    <scope>NUCLEOTIDE SEQUENCE [LARGE SCALE GENOMIC DNA]</scope>
    <source>
        <strain evidence="1 2">JCM31066</strain>
    </source>
</reference>
<evidence type="ECO:0008006" key="3">
    <source>
        <dbReference type="Google" id="ProtNLM"/>
    </source>
</evidence>
<protein>
    <recommendedName>
        <fullName evidence="3">Outer membrane lipoprotein carrier protein LolA</fullName>
    </recommendedName>
</protein>